<name>A0A0C9S8Q3_9CONI</name>
<protein>
    <submittedName>
        <fullName evidence="3">TSA: Wollemia nobilis Ref_Wollemi_Transcript_3974_1264 transcribed RNA sequence</fullName>
    </submittedName>
</protein>
<evidence type="ECO:0000259" key="2">
    <source>
        <dbReference type="Pfam" id="PF12697"/>
    </source>
</evidence>
<dbReference type="InterPro" id="IPR045889">
    <property type="entry name" value="MES/HNL"/>
</dbReference>
<dbReference type="GO" id="GO:0009696">
    <property type="term" value="P:salicylic acid metabolic process"/>
    <property type="evidence" value="ECO:0007669"/>
    <property type="project" value="TreeGrafter"/>
</dbReference>
<dbReference type="EMBL" id="GCHU01003944">
    <property type="protein sequence ID" value="JAG89102.1"/>
    <property type="molecule type" value="Transcribed_RNA"/>
</dbReference>
<dbReference type="GO" id="GO:0080030">
    <property type="term" value="F:methyl indole-3-acetate esterase activity"/>
    <property type="evidence" value="ECO:0007669"/>
    <property type="project" value="TreeGrafter"/>
</dbReference>
<dbReference type="Gene3D" id="3.40.50.1820">
    <property type="entry name" value="alpha/beta hydrolase"/>
    <property type="match status" value="1"/>
</dbReference>
<dbReference type="InterPro" id="IPR029058">
    <property type="entry name" value="AB_hydrolase_fold"/>
</dbReference>
<accession>A0A0C9S8Q3</accession>
<keyword evidence="1" id="KW-0378">Hydrolase</keyword>
<dbReference type="InterPro" id="IPR000073">
    <property type="entry name" value="AB_hydrolase_1"/>
</dbReference>
<reference evidence="3" key="1">
    <citation type="submission" date="2015-02" db="EMBL/GenBank/DDBJ databases">
        <title>A transcriptome of Wollemia nobilis - a relic of Gondwana.</title>
        <authorList>
            <person name="Chia J.Y."/>
            <person name="Leong Y.S."/>
            <person name="Abdul Karim S."/>
            <person name="Wan Azmi N."/>
            <person name="Hercus R."/>
            <person name="Croft L."/>
        </authorList>
    </citation>
    <scope>NUCLEOTIDE SEQUENCE</scope>
    <source>
        <strain evidence="3">MaeBrown</strain>
        <tissue evidence="3">Leaf</tissue>
    </source>
</reference>
<dbReference type="GO" id="GO:0080031">
    <property type="term" value="F:methyl salicylate esterase activity"/>
    <property type="evidence" value="ECO:0007669"/>
    <property type="project" value="TreeGrafter"/>
</dbReference>
<dbReference type="PANTHER" id="PTHR10992:SF1032">
    <property type="entry name" value="METHYLESTERASE 17"/>
    <property type="match status" value="1"/>
</dbReference>
<dbReference type="PANTHER" id="PTHR10992">
    <property type="entry name" value="METHYLESTERASE FAMILY MEMBER"/>
    <property type="match status" value="1"/>
</dbReference>
<dbReference type="GO" id="GO:0009694">
    <property type="term" value="P:jasmonic acid metabolic process"/>
    <property type="evidence" value="ECO:0007669"/>
    <property type="project" value="TreeGrafter"/>
</dbReference>
<dbReference type="GO" id="GO:0080032">
    <property type="term" value="F:methyl jasmonate esterase activity"/>
    <property type="evidence" value="ECO:0007669"/>
    <property type="project" value="TreeGrafter"/>
</dbReference>
<dbReference type="Pfam" id="PF12697">
    <property type="entry name" value="Abhydrolase_6"/>
    <property type="match status" value="1"/>
</dbReference>
<proteinExistence type="predicted"/>
<organism evidence="3">
    <name type="scientific">Wollemia nobilis</name>
    <dbReference type="NCBI Taxonomy" id="56998"/>
    <lineage>
        <taxon>Eukaryota</taxon>
        <taxon>Viridiplantae</taxon>
        <taxon>Streptophyta</taxon>
        <taxon>Embryophyta</taxon>
        <taxon>Tracheophyta</taxon>
        <taxon>Spermatophyta</taxon>
        <taxon>Pinopsida</taxon>
        <taxon>Pinidae</taxon>
        <taxon>Conifers II</taxon>
        <taxon>Araucariales</taxon>
        <taxon>Araucariaceae</taxon>
        <taxon>Wollemia</taxon>
    </lineage>
</organism>
<evidence type="ECO:0000313" key="3">
    <source>
        <dbReference type="EMBL" id="JAG89102.1"/>
    </source>
</evidence>
<dbReference type="FunFam" id="3.40.50.1820:FF:000025">
    <property type="entry name" value="putative methylesterase 11, chloroplastic"/>
    <property type="match status" value="1"/>
</dbReference>
<dbReference type="AlphaFoldDB" id="A0A0C9S8Q3"/>
<evidence type="ECO:0000256" key="1">
    <source>
        <dbReference type="ARBA" id="ARBA00022801"/>
    </source>
</evidence>
<feature type="domain" description="AB hydrolase-1" evidence="2">
    <location>
        <begin position="18"/>
        <end position="252"/>
    </location>
</feature>
<dbReference type="SUPFAM" id="SSF53474">
    <property type="entry name" value="alpha/beta-Hydrolases"/>
    <property type="match status" value="1"/>
</dbReference>
<sequence length="266" mass="29731">MTMENGNGFHDKHGRFHFVLVHGAGHGGWCWYKLVHLLQSSGHEVTALDLTGAGLNSVDPDSITSFDEYDKPLMNMLSEIPNSHKVVLVGHSAGGLSLSHAIHAFSDKIAVAVYVAATMLPHGFCSEQDVKQGIPDVLKVSEFYHGFGPDHPPTSTRIRREFQREILYQLSPPEDAALASLLIRPTPLLAFQGAKFHSESEGFKKVPRVYIKTLQDRIVLLEQQEAMIKQWPPDEITSMDSDHSPFFSTPLQLHEHLLHIAHIFPY</sequence>